<dbReference type="Pfam" id="PF00535">
    <property type="entry name" value="Glycos_transf_2"/>
    <property type="match status" value="2"/>
</dbReference>
<dbReference type="CDD" id="cd02522">
    <property type="entry name" value="GT_2_like_a"/>
    <property type="match status" value="1"/>
</dbReference>
<keyword evidence="3" id="KW-0328">Glycosyltransferase</keyword>
<dbReference type="InterPro" id="IPR001173">
    <property type="entry name" value="Glyco_trans_2-like"/>
</dbReference>
<evidence type="ECO:0000313" key="7">
    <source>
        <dbReference type="EMBL" id="KKN87845.1"/>
    </source>
</evidence>
<keyword evidence="4" id="KW-0808">Transferase</keyword>
<keyword evidence="5" id="KW-0472">Membrane</keyword>
<dbReference type="NCBIfam" id="TIGR04283">
    <property type="entry name" value="glyco_like_mftF"/>
    <property type="match status" value="1"/>
</dbReference>
<dbReference type="PANTHER" id="PTHR43646:SF2">
    <property type="entry name" value="GLYCOSYLTRANSFERASE 2-LIKE DOMAIN-CONTAINING PROTEIN"/>
    <property type="match status" value="1"/>
</dbReference>
<protein>
    <recommendedName>
        <fullName evidence="6">Glycosyltransferase 2-like domain-containing protein</fullName>
    </recommendedName>
</protein>
<evidence type="ECO:0000256" key="5">
    <source>
        <dbReference type="ARBA" id="ARBA00023136"/>
    </source>
</evidence>
<keyword evidence="2" id="KW-1003">Cell membrane</keyword>
<sequence>MLDGLTVKVIIPALDEAASIGNVLADVPSWVDEVVVVDNGSTDETAAIAAAAGARVVDEPRRGYGQACLAGMAAIDWCDVAVFLDGDYSDFPKQMDRLVRPIAEDRADMVLGRRIAIHGDAQAFTLPQRFGTGLACLLMRIFWRGQYRDMGPFRAIRWNSLRALRMRDTTYGWTIEMQIKALVAELRVLEAPVDYRRRIGASKISGTIRGVWGAGTKILGMIGKCLLCPPRLPKGQSEKLIVFSRWPTPGKTKTRLIPALGPLGAAELQRRMTVRTLGAARQWASGNQREVEVRHEGGSWRQMRRWLGPGLGYQRQLPGSLGHRMASALTAAFDAGCRRAVLIGTDSPSITPALLDEAILALDNHDLVVGPTFDGGYWLIGMTRLLPVFDGIAWSTETVLSETLDLATKNGWRVHLLSPMADIDRPEDLALTREFFDPDKPVLSVVIPTLNEANNIEATIRSATAVGVEIIVADGGSSDNTPELARKLGARVIHGPPGRARQQNAGAVVANSETLLFLHADTLLSAYWHHDVFESLLDPLATGGGFLWRTDMDGLYMQAARFFVRLRTVYGQEPWGDQAIFVRRAGFHAVGGFPDVPIAEDWNFVRAMRQYGTLVTIPKDVITSARRWKSIGVTRGFITNRLIIIGCYIGLPRELLAQLY</sequence>
<comment type="subcellular location">
    <subcellularLocation>
        <location evidence="1">Cell membrane</location>
    </subcellularLocation>
</comment>
<evidence type="ECO:0000256" key="2">
    <source>
        <dbReference type="ARBA" id="ARBA00022475"/>
    </source>
</evidence>
<comment type="caution">
    <text evidence="7">The sequence shown here is derived from an EMBL/GenBank/DDBJ whole genome shotgun (WGS) entry which is preliminary data.</text>
</comment>
<name>A0A0F9U3P4_9ZZZZ</name>
<evidence type="ECO:0000256" key="1">
    <source>
        <dbReference type="ARBA" id="ARBA00004236"/>
    </source>
</evidence>
<reference evidence="7" key="1">
    <citation type="journal article" date="2015" name="Nature">
        <title>Complex archaea that bridge the gap between prokaryotes and eukaryotes.</title>
        <authorList>
            <person name="Spang A."/>
            <person name="Saw J.H."/>
            <person name="Jorgensen S.L."/>
            <person name="Zaremba-Niedzwiedzka K."/>
            <person name="Martijn J."/>
            <person name="Lind A.E."/>
            <person name="van Eijk R."/>
            <person name="Schleper C."/>
            <person name="Guy L."/>
            <person name="Ettema T.J."/>
        </authorList>
    </citation>
    <scope>NUCLEOTIDE SEQUENCE</scope>
</reference>
<dbReference type="EMBL" id="LAZR01000133">
    <property type="protein sequence ID" value="KKN87845.1"/>
    <property type="molecule type" value="Genomic_DNA"/>
</dbReference>
<dbReference type="PANTHER" id="PTHR43646">
    <property type="entry name" value="GLYCOSYLTRANSFERASE"/>
    <property type="match status" value="1"/>
</dbReference>
<feature type="domain" description="Glycosyltransferase 2-like" evidence="6">
    <location>
        <begin position="9"/>
        <end position="148"/>
    </location>
</feature>
<dbReference type="InterPro" id="IPR026461">
    <property type="entry name" value="Trfase_2_rSAM/seldom_assoc"/>
</dbReference>
<feature type="domain" description="Glycosyltransferase 2-like" evidence="6">
    <location>
        <begin position="444"/>
        <end position="562"/>
    </location>
</feature>
<dbReference type="Pfam" id="PF09837">
    <property type="entry name" value="DUF2064"/>
    <property type="match status" value="1"/>
</dbReference>
<dbReference type="Gene3D" id="3.90.550.10">
    <property type="entry name" value="Spore Coat Polysaccharide Biosynthesis Protein SpsA, Chain A"/>
    <property type="match status" value="3"/>
</dbReference>
<evidence type="ECO:0000256" key="3">
    <source>
        <dbReference type="ARBA" id="ARBA00022676"/>
    </source>
</evidence>
<evidence type="ECO:0000259" key="6">
    <source>
        <dbReference type="Pfam" id="PF00535"/>
    </source>
</evidence>
<accession>A0A0F9U3P4</accession>
<evidence type="ECO:0000256" key="4">
    <source>
        <dbReference type="ARBA" id="ARBA00022679"/>
    </source>
</evidence>
<dbReference type="GO" id="GO:0005886">
    <property type="term" value="C:plasma membrane"/>
    <property type="evidence" value="ECO:0007669"/>
    <property type="project" value="UniProtKB-SubCell"/>
</dbReference>
<dbReference type="AlphaFoldDB" id="A0A0F9U3P4"/>
<dbReference type="InterPro" id="IPR018641">
    <property type="entry name" value="Trfase_1_rSAM/seldom-assoc"/>
</dbReference>
<dbReference type="CDD" id="cd04179">
    <property type="entry name" value="DPM_DPG-synthase_like"/>
    <property type="match status" value="1"/>
</dbReference>
<dbReference type="InterPro" id="IPR029044">
    <property type="entry name" value="Nucleotide-diphossugar_trans"/>
</dbReference>
<dbReference type="NCBIfam" id="TIGR04282">
    <property type="entry name" value="glyco_like_cofC"/>
    <property type="match status" value="1"/>
</dbReference>
<dbReference type="GO" id="GO:0016757">
    <property type="term" value="F:glycosyltransferase activity"/>
    <property type="evidence" value="ECO:0007669"/>
    <property type="project" value="UniProtKB-KW"/>
</dbReference>
<organism evidence="7">
    <name type="scientific">marine sediment metagenome</name>
    <dbReference type="NCBI Taxonomy" id="412755"/>
    <lineage>
        <taxon>unclassified sequences</taxon>
        <taxon>metagenomes</taxon>
        <taxon>ecological metagenomes</taxon>
    </lineage>
</organism>
<dbReference type="SUPFAM" id="SSF53448">
    <property type="entry name" value="Nucleotide-diphospho-sugar transferases"/>
    <property type="match status" value="3"/>
</dbReference>
<gene>
    <name evidence="7" type="ORF">LCGC14_0253760</name>
</gene>
<proteinExistence type="predicted"/>